<sequence>MTPTLLLAEAVPLASALAAEIARTEGIRLLCIKGPSAAILGLREPRVSSDVDVLVDPAQWDAFVDQLVRRGWKARVESDAPRFFPRHSQTYSHPAWPCDIDVHHQYPGFFAAPGEAFAVLWPRRTSVALAGVDVEVPDRIASGLILAVHALRDPEAPRSISELALLETRLVNDSGDMQDVLQLAERLRARSTLRPFLRRLPGIGPLPEDLTSHELEAWLLLTANERTTAFHWWVALTKGPWARRPRILVKAFRPIVTALVRGEVSWTETVRSLRLHARGIRRSRAAFRRSRARRWTEDEQGRRRSR</sequence>
<organism evidence="1 2">
    <name type="scientific">Rathayibacter oskolensis</name>
    <dbReference type="NCBI Taxonomy" id="1891671"/>
    <lineage>
        <taxon>Bacteria</taxon>
        <taxon>Bacillati</taxon>
        <taxon>Actinomycetota</taxon>
        <taxon>Actinomycetes</taxon>
        <taxon>Micrococcales</taxon>
        <taxon>Microbacteriaceae</taxon>
        <taxon>Rathayibacter</taxon>
    </lineage>
</organism>
<dbReference type="AlphaFoldDB" id="A0A1X7ND28"/>
<dbReference type="EMBL" id="FXBM01000001">
    <property type="protein sequence ID" value="SMH34700.1"/>
    <property type="molecule type" value="Genomic_DNA"/>
</dbReference>
<accession>A0A1X7ND28</accession>
<reference evidence="2" key="1">
    <citation type="submission" date="2017-04" db="EMBL/GenBank/DDBJ databases">
        <authorList>
            <person name="Varghese N."/>
            <person name="Submissions S."/>
        </authorList>
    </citation>
    <scope>NUCLEOTIDE SEQUENCE [LARGE SCALE GENOMIC DNA]</scope>
    <source>
        <strain evidence="2">VKM Ac-2121</strain>
    </source>
</reference>
<dbReference type="InterPro" id="IPR039498">
    <property type="entry name" value="NTP_transf_5"/>
</dbReference>
<dbReference type="Pfam" id="PF14907">
    <property type="entry name" value="NTP_transf_5"/>
    <property type="match status" value="1"/>
</dbReference>
<evidence type="ECO:0000313" key="2">
    <source>
        <dbReference type="Proteomes" id="UP000193711"/>
    </source>
</evidence>
<protein>
    <submittedName>
        <fullName evidence="1">Uncharacterized nucleotidyltransferase</fullName>
    </submittedName>
</protein>
<proteinExistence type="predicted"/>
<name>A0A1X7ND28_9MICO</name>
<dbReference type="STRING" id="1891671.SAMN06295885_1021"/>
<evidence type="ECO:0000313" key="1">
    <source>
        <dbReference type="EMBL" id="SMH34700.1"/>
    </source>
</evidence>
<keyword evidence="2" id="KW-1185">Reference proteome</keyword>
<gene>
    <name evidence="1" type="ORF">SAMN06295885_1021</name>
</gene>
<dbReference type="GO" id="GO:0016740">
    <property type="term" value="F:transferase activity"/>
    <property type="evidence" value="ECO:0007669"/>
    <property type="project" value="UniProtKB-KW"/>
</dbReference>
<dbReference type="Proteomes" id="UP000193711">
    <property type="component" value="Unassembled WGS sequence"/>
</dbReference>
<dbReference type="RefSeq" id="WP_165759534.1">
    <property type="nucleotide sequence ID" value="NZ_FXBM01000001.1"/>
</dbReference>
<keyword evidence="1" id="KW-0808">Transferase</keyword>